<feature type="transmembrane region" description="Helical" evidence="18">
    <location>
        <begin position="59"/>
        <end position="80"/>
    </location>
</feature>
<evidence type="ECO:0000256" key="18">
    <source>
        <dbReference type="SAM" id="Phobius"/>
    </source>
</evidence>
<keyword evidence="6 18" id="KW-0812">Transmembrane</keyword>
<evidence type="ECO:0000313" key="19">
    <source>
        <dbReference type="Proteomes" id="UP001652741"/>
    </source>
</evidence>
<keyword evidence="4" id="KW-0328">Glycosyltransferase</keyword>
<keyword evidence="11" id="KW-1015">Disulfide bond</keyword>
<evidence type="ECO:0000256" key="7">
    <source>
        <dbReference type="ARBA" id="ARBA00022968"/>
    </source>
</evidence>
<dbReference type="PANTHER" id="PTHR45941">
    <property type="entry name" value="ALPHA-N-ACETYLGALACTOSAMINIDE ALPHA-2,6-SIALYLTRANSFERASE 2-LIKE-RELATED"/>
    <property type="match status" value="1"/>
</dbReference>
<evidence type="ECO:0000256" key="2">
    <source>
        <dbReference type="ARBA" id="ARBA00004922"/>
    </source>
</evidence>
<evidence type="ECO:0000256" key="1">
    <source>
        <dbReference type="ARBA" id="ARBA00004323"/>
    </source>
</evidence>
<evidence type="ECO:0000256" key="15">
    <source>
        <dbReference type="ARBA" id="ARBA00050664"/>
    </source>
</evidence>
<evidence type="ECO:0000256" key="6">
    <source>
        <dbReference type="ARBA" id="ARBA00022692"/>
    </source>
</evidence>
<comment type="catalytic activity">
    <reaction evidence="13">
        <text>a beta-D-galactosyl-(1-&gt;3)-N-acetyl-alpha-D-galactosaminyl derivative + CMP-N-acetyl-beta-neuraminate = a beta-D-galactosyl-(1-&gt;3)-[N-acetyl-alpha-neuraminyl-(2-&gt;6)]-N-acetyl-alpha-D-galactosaminyl derivative + CMP + H(+)</text>
        <dbReference type="Rhea" id="RHEA:11136"/>
        <dbReference type="ChEBI" id="CHEBI:15378"/>
        <dbReference type="ChEBI" id="CHEBI:57812"/>
        <dbReference type="ChEBI" id="CHEBI:60377"/>
        <dbReference type="ChEBI" id="CHEBI:133470"/>
        <dbReference type="ChEBI" id="CHEBI:140764"/>
        <dbReference type="EC" id="2.4.3.3"/>
    </reaction>
    <physiologicalReaction direction="left-to-right" evidence="13">
        <dbReference type="Rhea" id="RHEA:11137"/>
    </physiologicalReaction>
</comment>
<keyword evidence="10 18" id="KW-0472">Membrane</keyword>
<keyword evidence="19" id="KW-1185">Reference proteome</keyword>
<evidence type="ECO:0000313" key="20">
    <source>
        <dbReference type="RefSeq" id="XP_045566032.1"/>
    </source>
</evidence>
<dbReference type="Gene3D" id="3.90.1480.20">
    <property type="entry name" value="Glycosyl transferase family 29"/>
    <property type="match status" value="1"/>
</dbReference>
<dbReference type="InterPro" id="IPR001675">
    <property type="entry name" value="Glyco_trans_29"/>
</dbReference>
<dbReference type="Proteomes" id="UP001652741">
    <property type="component" value="Chromosome ssa28"/>
</dbReference>
<feature type="region of interest" description="Disordered" evidence="17">
    <location>
        <begin position="1"/>
        <end position="26"/>
    </location>
</feature>
<organism evidence="19 20">
    <name type="scientific">Salmo salar</name>
    <name type="common">Atlantic salmon</name>
    <dbReference type="NCBI Taxonomy" id="8030"/>
    <lineage>
        <taxon>Eukaryota</taxon>
        <taxon>Metazoa</taxon>
        <taxon>Chordata</taxon>
        <taxon>Craniata</taxon>
        <taxon>Vertebrata</taxon>
        <taxon>Euteleostomi</taxon>
        <taxon>Actinopterygii</taxon>
        <taxon>Neopterygii</taxon>
        <taxon>Teleostei</taxon>
        <taxon>Protacanthopterygii</taxon>
        <taxon>Salmoniformes</taxon>
        <taxon>Salmonidae</taxon>
        <taxon>Salmoninae</taxon>
        <taxon>Salmo</taxon>
    </lineage>
</organism>
<evidence type="ECO:0000256" key="3">
    <source>
        <dbReference type="ARBA" id="ARBA00006003"/>
    </source>
</evidence>
<dbReference type="RefSeq" id="XP_045566032.1">
    <property type="nucleotide sequence ID" value="XM_045710076.1"/>
</dbReference>
<comment type="pathway">
    <text evidence="2">Protein modification; protein glycosylation.</text>
</comment>
<keyword evidence="5" id="KW-0808">Transferase</keyword>
<evidence type="ECO:0000256" key="4">
    <source>
        <dbReference type="ARBA" id="ARBA00022676"/>
    </source>
</evidence>
<evidence type="ECO:0000256" key="11">
    <source>
        <dbReference type="ARBA" id="ARBA00023157"/>
    </source>
</evidence>
<evidence type="ECO:0000256" key="8">
    <source>
        <dbReference type="ARBA" id="ARBA00022989"/>
    </source>
</evidence>
<evidence type="ECO:0000256" key="16">
    <source>
        <dbReference type="ARBA" id="ARBA00052285"/>
    </source>
</evidence>
<keyword evidence="8 18" id="KW-1133">Transmembrane helix</keyword>
<evidence type="ECO:0000256" key="17">
    <source>
        <dbReference type="SAM" id="MobiDB-lite"/>
    </source>
</evidence>
<dbReference type="EC" id="2.4.3.3" evidence="14"/>
<dbReference type="InterPro" id="IPR038578">
    <property type="entry name" value="GT29-like_sf"/>
</dbReference>
<comment type="catalytic activity">
    <reaction evidence="15">
        <text>a 3-O-[N-acetyl-alpha-neuraminyl-(2-&gt;3)-beta-D-galactosyl-(1-&gt;3)-N-acetyl-alpha-D-galactosaminyl]-L-threonyl-[protein] + CMP-N-acetyl-beta-neuraminate = a 3-O-{alpha-Neu5Ac-(2-&gt;3)-beta-D-Gal-(1-&gt;3)-[alpha-Neu5Ac-(2-&gt;6)]-alpha-D-GalNAc}-L-threonyl-[protein] + CMP + H(+)</text>
        <dbReference type="Rhea" id="RHEA:81659"/>
        <dbReference type="Rhea" id="RHEA-COMP:14417"/>
        <dbReference type="Rhea" id="RHEA-COMP:16763"/>
        <dbReference type="ChEBI" id="CHEBI:15378"/>
        <dbReference type="ChEBI" id="CHEBI:57812"/>
        <dbReference type="ChEBI" id="CHEBI:60377"/>
        <dbReference type="ChEBI" id="CHEBI:139598"/>
        <dbReference type="ChEBI" id="CHEBI:156398"/>
    </reaction>
    <physiologicalReaction direction="left-to-right" evidence="15">
        <dbReference type="Rhea" id="RHEA:81660"/>
    </physiologicalReaction>
</comment>
<dbReference type="Pfam" id="PF00777">
    <property type="entry name" value="Glyco_transf_29"/>
    <property type="match status" value="1"/>
</dbReference>
<accession>A0ABM3E4P9</accession>
<evidence type="ECO:0000256" key="9">
    <source>
        <dbReference type="ARBA" id="ARBA00023034"/>
    </source>
</evidence>
<evidence type="ECO:0000256" key="5">
    <source>
        <dbReference type="ARBA" id="ARBA00022679"/>
    </source>
</evidence>
<evidence type="ECO:0000256" key="10">
    <source>
        <dbReference type="ARBA" id="ARBA00023136"/>
    </source>
</evidence>
<proteinExistence type="inferred from homology"/>
<evidence type="ECO:0000256" key="12">
    <source>
        <dbReference type="ARBA" id="ARBA00023180"/>
    </source>
</evidence>
<protein>
    <recommendedName>
        <fullName evidence="14">alpha-N-acetylgalactosaminide alpha-2,6-sialyltransferase</fullName>
        <ecNumber evidence="14">2.4.3.3</ecNumber>
    </recommendedName>
</protein>
<gene>
    <name evidence="20" type="primary">LOC106589847</name>
</gene>
<comment type="catalytic activity">
    <reaction evidence="16">
        <text>a 3-O-[N-acetyl-alpha-D-galactosaminyl]-L-threonyl-[protein] + CMP-N-acetyl-beta-neuraminate = a 3-O-[N-acetyl-alpha-neuraminosyl-(2-&gt;6)-N-acetyl-alpha-D-galactosaminyl]-L-threonyl-[protein] + CMP + H(+)</text>
        <dbReference type="Rhea" id="RHEA:81643"/>
        <dbReference type="Rhea" id="RHEA-COMP:11689"/>
        <dbReference type="Rhea" id="RHEA-COMP:19720"/>
        <dbReference type="ChEBI" id="CHEBI:15378"/>
        <dbReference type="ChEBI" id="CHEBI:57812"/>
        <dbReference type="ChEBI" id="CHEBI:60377"/>
        <dbReference type="ChEBI" id="CHEBI:87075"/>
        <dbReference type="ChEBI" id="CHEBI:231970"/>
    </reaction>
    <physiologicalReaction direction="left-to-right" evidence="16">
        <dbReference type="Rhea" id="RHEA:81644"/>
    </physiologicalReaction>
</comment>
<keyword evidence="12" id="KW-0325">Glycoprotein</keyword>
<keyword evidence="7" id="KW-0735">Signal-anchor</keyword>
<sequence length="527" mass="61166">MAHDGHVKPGKWPRGQERGKTVQRIPPRPNTFFQKYCYSPSSVYLGRSFLEMTARFRRVMSLALVVAMCALIYVLLYGHISEHSIGISSYGAENIVAVYDISRRGSSFLWLKNFHYASNVDLNMNITKKTAAGNLTAITTKEESHSVTTDPTTLKQTVKQTNGLTSGPRSAHKETPMVPLQKEDFAQYPDWDFEDLYIRDKQPRQTACPQSLRNSKDPGFKQAFIPDIQLYFHGELLNVPEWNRLAHFNNPFGFMEYTNYTEIKTVVDLIPKPRESLLLPRGNSKCIRCAVVANGGILNGSRMGKEIDAHDYVFRMNGAVTKGYEEDVGNRTSVYVHTAHAITESPYLFHEYGYNNAPHDEGIKYVLIPEGLRDFQWLQGLLRKTPVSEGPYKNRQPWKYYSGQFDENRFYVLHPDFLRYIRKRFMWSQEMKSSWWSIFRPTNGAFTLFLALHTCDMVDAYGFITEDHDKYHNYYVERNSKTKVIFYANHDYNLEIKTWKKLHDTKIIRLYQRQEDPEGKTGKTKQP</sequence>
<evidence type="ECO:0000256" key="14">
    <source>
        <dbReference type="ARBA" id="ARBA00039109"/>
    </source>
</evidence>
<evidence type="ECO:0000256" key="13">
    <source>
        <dbReference type="ARBA" id="ARBA00036348"/>
    </source>
</evidence>
<comment type="similarity">
    <text evidence="3">Belongs to the glycosyltransferase 29 family.</text>
</comment>
<comment type="subcellular location">
    <subcellularLocation>
        <location evidence="1">Golgi apparatus membrane</location>
        <topology evidence="1">Single-pass type II membrane protein</topology>
    </subcellularLocation>
</comment>
<name>A0ABM3E4P9_SALSA</name>
<keyword evidence="9" id="KW-0333">Golgi apparatus</keyword>
<reference evidence="20" key="1">
    <citation type="submission" date="2025-08" db="UniProtKB">
        <authorList>
            <consortium name="RefSeq"/>
        </authorList>
    </citation>
    <scope>IDENTIFICATION</scope>
</reference>
<dbReference type="PANTHER" id="PTHR45941:SF1">
    <property type="entry name" value="ALPHA-N-ACETYLGALACTOSAMINIDE ALPHA-2,6-SIALYLTRANSFERASE 1"/>
    <property type="match status" value="1"/>
</dbReference>
<dbReference type="GeneID" id="106589847"/>